<proteinExistence type="predicted"/>
<evidence type="ECO:0000313" key="5">
    <source>
        <dbReference type="RefSeq" id="XP_035661382.1"/>
    </source>
</evidence>
<evidence type="ECO:0000256" key="1">
    <source>
        <dbReference type="SAM" id="MobiDB-lite"/>
    </source>
</evidence>
<keyword evidence="2" id="KW-1133">Transmembrane helix</keyword>
<evidence type="ECO:0000256" key="2">
    <source>
        <dbReference type="SAM" id="Phobius"/>
    </source>
</evidence>
<keyword evidence="2" id="KW-0472">Membrane</keyword>
<feature type="compositionally biased region" description="Acidic residues" evidence="1">
    <location>
        <begin position="167"/>
        <end position="181"/>
    </location>
</feature>
<feature type="chain" id="PRO_5039938203" evidence="3">
    <location>
        <begin position="24"/>
        <end position="413"/>
    </location>
</feature>
<name>A0A9J7HQ97_BRAFL</name>
<accession>A0A9J7HQ97</accession>
<evidence type="ECO:0000313" key="4">
    <source>
        <dbReference type="Proteomes" id="UP000001554"/>
    </source>
</evidence>
<gene>
    <name evidence="5" type="primary">LOC118405761</name>
</gene>
<feature type="compositionally biased region" description="Acidic residues" evidence="1">
    <location>
        <begin position="228"/>
        <end position="237"/>
    </location>
</feature>
<protein>
    <submittedName>
        <fullName evidence="5">RNA polymerase II degradation factor 1-like isoform X3</fullName>
    </submittedName>
</protein>
<feature type="transmembrane region" description="Helical" evidence="2">
    <location>
        <begin position="130"/>
        <end position="149"/>
    </location>
</feature>
<feature type="compositionally biased region" description="Basic and acidic residues" evidence="1">
    <location>
        <begin position="281"/>
        <end position="293"/>
    </location>
</feature>
<sequence>MYVCVSCVEIWVILLTQNWICVALGSDPIPYHYHLTRVLFNTTSVCVYLRTDQSLLLRTLDISLTPQTPKVRTTVGHRTIPVRSHVIPVSRPHQETAKLRSKGRWGQKSSEAASPQLGSRFFLTRDKPNVISTMLKILVLLCVIGMVLAGPIPEARDDTGSGVETPETVDPDEEKPEDDGYDVSQPEAKSETDSFEDPWTFDWDLPGWEEDVYDPEQPESEKPKPYYPEEEEPEDTDPYYPEQAEVEEQDPYYPDPEESIREDPGFYYPEQPDQEEPEPEFPEREEGLKEDHGGNQAVEQQRQQRQEGAQAMPVEEAAQYRQTEDIVAGGSRPGVHPWYQDPAPNYQQYNYDRQMYQYYNSHYYPPEGQIHYGSEGQYYQNPWAYNQHYLSNPDGSWVFNPFYNPEGDYYKKK</sequence>
<keyword evidence="4" id="KW-1185">Reference proteome</keyword>
<dbReference type="GeneID" id="118405761"/>
<feature type="compositionally biased region" description="Acidic residues" evidence="1">
    <location>
        <begin position="207"/>
        <end position="218"/>
    </location>
</feature>
<dbReference type="Proteomes" id="UP000001554">
    <property type="component" value="Chromosome 18"/>
</dbReference>
<dbReference type="RefSeq" id="XP_035661382.1">
    <property type="nucleotide sequence ID" value="XM_035805489.1"/>
</dbReference>
<reference evidence="4" key="1">
    <citation type="journal article" date="2020" name="Nat. Ecol. Evol.">
        <title>Deeply conserved synteny resolves early events in vertebrate evolution.</title>
        <authorList>
            <person name="Simakov O."/>
            <person name="Marletaz F."/>
            <person name="Yue J.X."/>
            <person name="O'Connell B."/>
            <person name="Jenkins J."/>
            <person name="Brandt A."/>
            <person name="Calef R."/>
            <person name="Tung C.H."/>
            <person name="Huang T.K."/>
            <person name="Schmutz J."/>
            <person name="Satoh N."/>
            <person name="Yu J.K."/>
            <person name="Putnam N.H."/>
            <person name="Green R.E."/>
            <person name="Rokhsar D.S."/>
        </authorList>
    </citation>
    <scope>NUCLEOTIDE SEQUENCE [LARGE SCALE GENOMIC DNA]</scope>
    <source>
        <strain evidence="4">S238N-H82</strain>
    </source>
</reference>
<dbReference type="AlphaFoldDB" id="A0A9J7HQ97"/>
<reference evidence="5" key="2">
    <citation type="submission" date="2025-08" db="UniProtKB">
        <authorList>
            <consortium name="RefSeq"/>
        </authorList>
    </citation>
    <scope>IDENTIFICATION</scope>
    <source>
        <strain evidence="5">S238N-H82</strain>
        <tissue evidence="5">Testes</tissue>
    </source>
</reference>
<feature type="compositionally biased region" description="Low complexity" evidence="1">
    <location>
        <begin position="294"/>
        <end position="311"/>
    </location>
</feature>
<evidence type="ECO:0000256" key="3">
    <source>
        <dbReference type="SAM" id="SignalP"/>
    </source>
</evidence>
<feature type="signal peptide" evidence="3">
    <location>
        <begin position="1"/>
        <end position="23"/>
    </location>
</feature>
<keyword evidence="2" id="KW-0812">Transmembrane</keyword>
<feature type="region of interest" description="Disordered" evidence="1">
    <location>
        <begin position="153"/>
        <end position="341"/>
    </location>
</feature>
<organism evidence="4 5">
    <name type="scientific">Branchiostoma floridae</name>
    <name type="common">Florida lancelet</name>
    <name type="synonym">Amphioxus</name>
    <dbReference type="NCBI Taxonomy" id="7739"/>
    <lineage>
        <taxon>Eukaryota</taxon>
        <taxon>Metazoa</taxon>
        <taxon>Chordata</taxon>
        <taxon>Cephalochordata</taxon>
        <taxon>Leptocardii</taxon>
        <taxon>Amphioxiformes</taxon>
        <taxon>Branchiostomatidae</taxon>
        <taxon>Branchiostoma</taxon>
    </lineage>
</organism>
<keyword evidence="3" id="KW-0732">Signal</keyword>